<name>A0ABR9W2M4_9MICO</name>
<feature type="region of interest" description="Disordered" evidence="1">
    <location>
        <begin position="1"/>
        <end position="97"/>
    </location>
</feature>
<reference evidence="3 4" key="1">
    <citation type="submission" date="2020-10" db="EMBL/GenBank/DDBJ databases">
        <title>Draft genome and description of Brachybacterium epidermidis sp nov.</title>
        <authorList>
            <person name="Boxberger M."/>
            <person name="La Scola B."/>
        </authorList>
    </citation>
    <scope>NUCLEOTIDE SEQUENCE [LARGE SCALE GENOMIC DNA]</scope>
    <source>
        <strain evidence="3 4">Marseille-Q2903</strain>
    </source>
</reference>
<feature type="compositionally biased region" description="Polar residues" evidence="1">
    <location>
        <begin position="1"/>
        <end position="14"/>
    </location>
</feature>
<feature type="compositionally biased region" description="Polar residues" evidence="1">
    <location>
        <begin position="60"/>
        <end position="78"/>
    </location>
</feature>
<sequence length="328" mass="33810">MSQPPQNGWGQQSGDPYGQPQGNGQDGYGQPSPNAGYGQDAYGQDAYGQGGYGQDAYGQPSPNAGYSDYGQGSPNSGYAPSFGDGAQGAAPQQGEKKSGSKLPLLICAGCAVLALIVGIIGGGIFLFTRGGEEDPPTGGGDTTTTQEETPDPDGTTEPEGGDDTTEPEGGDDTTEPAGDGDKGTRENPYGAGETFVLPDTEDGELEISFGNVNWDATEEIKETNQFNADPGEGDVHIMVPVTLTYRGSGSVEPLLLLSTNYVADSGNSYRSAPLVVPNDAMDVGELYDGGTGEFNSPCTIPTDAVQKGSFNVSVLLDFDGEEVWVAAE</sequence>
<evidence type="ECO:0000313" key="4">
    <source>
        <dbReference type="Proteomes" id="UP000644727"/>
    </source>
</evidence>
<comment type="caution">
    <text evidence="3">The sequence shown here is derived from an EMBL/GenBank/DDBJ whole genome shotgun (WGS) entry which is preliminary data.</text>
</comment>
<proteinExistence type="predicted"/>
<evidence type="ECO:0000256" key="2">
    <source>
        <dbReference type="SAM" id="Phobius"/>
    </source>
</evidence>
<organism evidence="3 4">
    <name type="scientific">Brachybacterium epidermidis</name>
    <dbReference type="NCBI Taxonomy" id="2781983"/>
    <lineage>
        <taxon>Bacteria</taxon>
        <taxon>Bacillati</taxon>
        <taxon>Actinomycetota</taxon>
        <taxon>Actinomycetes</taxon>
        <taxon>Micrococcales</taxon>
        <taxon>Dermabacteraceae</taxon>
        <taxon>Brachybacterium</taxon>
    </lineage>
</organism>
<evidence type="ECO:0008006" key="5">
    <source>
        <dbReference type="Google" id="ProtNLM"/>
    </source>
</evidence>
<dbReference type="Proteomes" id="UP000644727">
    <property type="component" value="Unassembled WGS sequence"/>
</dbReference>
<feature type="region of interest" description="Disordered" evidence="1">
    <location>
        <begin position="131"/>
        <end position="201"/>
    </location>
</feature>
<protein>
    <recommendedName>
        <fullName evidence="5">DUF4352 domain-containing protein</fullName>
    </recommendedName>
</protein>
<feature type="compositionally biased region" description="Low complexity" evidence="1">
    <location>
        <begin position="35"/>
        <end position="47"/>
    </location>
</feature>
<accession>A0ABR9W2M4</accession>
<keyword evidence="2" id="KW-0812">Transmembrane</keyword>
<dbReference type="RefSeq" id="WP_193866434.1">
    <property type="nucleotide sequence ID" value="NZ_JADEYR010000013.1"/>
</dbReference>
<dbReference type="EMBL" id="JADEYR010000013">
    <property type="protein sequence ID" value="MBE9404686.1"/>
    <property type="molecule type" value="Genomic_DNA"/>
</dbReference>
<feature type="compositionally biased region" description="Acidic residues" evidence="1">
    <location>
        <begin position="148"/>
        <end position="174"/>
    </location>
</feature>
<gene>
    <name evidence="3" type="ORF">IOE58_10995</name>
</gene>
<keyword evidence="2" id="KW-0472">Membrane</keyword>
<keyword evidence="2" id="KW-1133">Transmembrane helix</keyword>
<evidence type="ECO:0000256" key="1">
    <source>
        <dbReference type="SAM" id="MobiDB-lite"/>
    </source>
</evidence>
<feature type="transmembrane region" description="Helical" evidence="2">
    <location>
        <begin position="102"/>
        <end position="127"/>
    </location>
</feature>
<evidence type="ECO:0000313" key="3">
    <source>
        <dbReference type="EMBL" id="MBE9404686.1"/>
    </source>
</evidence>
<keyword evidence="4" id="KW-1185">Reference proteome</keyword>